<proteinExistence type="predicted"/>
<name>A0A077NHW3_XENBV</name>
<accession>A0A077NHW3</accession>
<protein>
    <submittedName>
        <fullName evidence="1">Uncharacterized protein</fullName>
    </submittedName>
</protein>
<dbReference type="Proteomes" id="UP000028511">
    <property type="component" value="Unassembled WGS sequence"/>
</dbReference>
<evidence type="ECO:0000313" key="2">
    <source>
        <dbReference type="Proteomes" id="UP000028511"/>
    </source>
</evidence>
<reference evidence="1" key="1">
    <citation type="submission" date="2013-07" db="EMBL/GenBank/DDBJ databases">
        <title>Sub-species coevolution in mutualistic symbiosis.</title>
        <authorList>
            <person name="Murfin K."/>
            <person name="Klassen J."/>
            <person name="Lee M."/>
            <person name="Forst S."/>
            <person name="Stock P."/>
            <person name="Goodrich-Blair H."/>
        </authorList>
    </citation>
    <scope>NUCLEOTIDE SEQUENCE [LARGE SCALE GENOMIC DNA]</scope>
    <source>
        <strain evidence="1">Puntauvense</strain>
    </source>
</reference>
<sequence length="49" mass="6049">MPPVLQKYCNAYLWVTYIKEEGAYYATHLWLFPTFQNHIYLTHIAFYWC</sequence>
<dbReference type="HOGENOM" id="CLU_3142292_0_0_6"/>
<dbReference type="EMBL" id="CBSW010000190">
    <property type="protein sequence ID" value="CDG97490.1"/>
    <property type="molecule type" value="Genomic_DNA"/>
</dbReference>
<gene>
    <name evidence="1" type="ORF">XBP1_270030</name>
</gene>
<dbReference type="AlphaFoldDB" id="A0A077NHW3"/>
<evidence type="ECO:0000313" key="1">
    <source>
        <dbReference type="EMBL" id="CDG97490.1"/>
    </source>
</evidence>
<organism evidence="1 2">
    <name type="scientific">Xenorhabdus bovienii str. puntauvense</name>
    <dbReference type="NCBI Taxonomy" id="1398201"/>
    <lineage>
        <taxon>Bacteria</taxon>
        <taxon>Pseudomonadati</taxon>
        <taxon>Pseudomonadota</taxon>
        <taxon>Gammaproteobacteria</taxon>
        <taxon>Enterobacterales</taxon>
        <taxon>Morganellaceae</taxon>
        <taxon>Xenorhabdus</taxon>
    </lineage>
</organism>
<comment type="caution">
    <text evidence="1">The sequence shown here is derived from an EMBL/GenBank/DDBJ whole genome shotgun (WGS) entry which is preliminary data.</text>
</comment>